<keyword evidence="4 7" id="KW-0195">Cyclin</keyword>
<proteinExistence type="inferred from homology"/>
<dbReference type="GO" id="GO:0051301">
    <property type="term" value="P:cell division"/>
    <property type="evidence" value="ECO:0007669"/>
    <property type="project" value="UniProtKB-KW"/>
</dbReference>
<evidence type="ECO:0000256" key="4">
    <source>
        <dbReference type="ARBA" id="ARBA00023127"/>
    </source>
</evidence>
<accession>B9SNG1</accession>
<evidence type="ECO:0000313" key="9">
    <source>
        <dbReference type="EMBL" id="EEF34839.1"/>
    </source>
</evidence>
<evidence type="ECO:0000256" key="2">
    <source>
        <dbReference type="ARBA" id="ARBA00011177"/>
    </source>
</evidence>
<evidence type="ECO:0000256" key="6">
    <source>
        <dbReference type="ARBA" id="ARBA00032263"/>
    </source>
</evidence>
<dbReference type="GO" id="GO:0016538">
    <property type="term" value="F:cyclin-dependent protein serine/threonine kinase regulator activity"/>
    <property type="evidence" value="ECO:0000318"/>
    <property type="project" value="GO_Central"/>
</dbReference>
<evidence type="ECO:0000256" key="7">
    <source>
        <dbReference type="RuleBase" id="RU000383"/>
    </source>
</evidence>
<dbReference type="FunCoup" id="B9SNG1">
    <property type="interactions" value="529"/>
</dbReference>
<dbReference type="SUPFAM" id="SSF47954">
    <property type="entry name" value="Cyclin-like"/>
    <property type="match status" value="2"/>
</dbReference>
<name>B9SNG1_RICCO</name>
<dbReference type="InterPro" id="IPR046965">
    <property type="entry name" value="Cyclin_A/B-like"/>
</dbReference>
<protein>
    <recommendedName>
        <fullName evidence="6">B-like cyclin</fullName>
    </recommendedName>
</protein>
<dbReference type="GO" id="GO:0005737">
    <property type="term" value="C:cytoplasm"/>
    <property type="evidence" value="ECO:0000318"/>
    <property type="project" value="GO_Central"/>
</dbReference>
<evidence type="ECO:0000259" key="8">
    <source>
        <dbReference type="SMART" id="SM00385"/>
    </source>
</evidence>
<reference evidence="10" key="1">
    <citation type="journal article" date="2010" name="Nat. Biotechnol.">
        <title>Draft genome sequence of the oilseed species Ricinus communis.</title>
        <authorList>
            <person name="Chan A.P."/>
            <person name="Crabtree J."/>
            <person name="Zhao Q."/>
            <person name="Lorenzi H."/>
            <person name="Orvis J."/>
            <person name="Puiu D."/>
            <person name="Melake-Berhan A."/>
            <person name="Jones K.M."/>
            <person name="Redman J."/>
            <person name="Chen G."/>
            <person name="Cahoon E.B."/>
            <person name="Gedil M."/>
            <person name="Stanke M."/>
            <person name="Haas B.J."/>
            <person name="Wortman J.R."/>
            <person name="Fraser-Liggett C.M."/>
            <person name="Ravel J."/>
            <person name="Rabinowicz P.D."/>
        </authorList>
    </citation>
    <scope>NUCLEOTIDE SEQUENCE [LARGE SCALE GENOMIC DNA]</scope>
    <source>
        <strain evidence="10">cv. Hale</strain>
    </source>
</reference>
<dbReference type="SMART" id="SM00385">
    <property type="entry name" value="CYCLIN"/>
    <property type="match status" value="2"/>
</dbReference>
<dbReference type="GO" id="GO:0005634">
    <property type="term" value="C:nucleus"/>
    <property type="evidence" value="ECO:0000318"/>
    <property type="project" value="GO_Central"/>
</dbReference>
<keyword evidence="10" id="KW-1185">Reference proteome</keyword>
<evidence type="ECO:0000313" key="10">
    <source>
        <dbReference type="Proteomes" id="UP000008311"/>
    </source>
</evidence>
<dbReference type="Proteomes" id="UP000008311">
    <property type="component" value="Unassembled WGS sequence"/>
</dbReference>
<organism evidence="9 10">
    <name type="scientific">Ricinus communis</name>
    <name type="common">Castor bean</name>
    <dbReference type="NCBI Taxonomy" id="3988"/>
    <lineage>
        <taxon>Eukaryota</taxon>
        <taxon>Viridiplantae</taxon>
        <taxon>Streptophyta</taxon>
        <taxon>Embryophyta</taxon>
        <taxon>Tracheophyta</taxon>
        <taxon>Spermatophyta</taxon>
        <taxon>Magnoliopsida</taxon>
        <taxon>eudicotyledons</taxon>
        <taxon>Gunneridae</taxon>
        <taxon>Pentapetalae</taxon>
        <taxon>rosids</taxon>
        <taxon>fabids</taxon>
        <taxon>Malpighiales</taxon>
        <taxon>Euphorbiaceae</taxon>
        <taxon>Acalyphoideae</taxon>
        <taxon>Acalypheae</taxon>
        <taxon>Ricinus</taxon>
    </lineage>
</organism>
<dbReference type="Pfam" id="PF02984">
    <property type="entry name" value="Cyclin_C"/>
    <property type="match status" value="1"/>
</dbReference>
<gene>
    <name evidence="9" type="ORF">RCOM_1148640</name>
</gene>
<comment type="similarity">
    <text evidence="1">Belongs to the cyclin family. Cyclin AB subfamily.</text>
</comment>
<evidence type="ECO:0000256" key="1">
    <source>
        <dbReference type="ARBA" id="ARBA00006955"/>
    </source>
</evidence>
<keyword evidence="3" id="KW-0132">Cell division</keyword>
<dbReference type="STRING" id="3988.B9SNG1"/>
<dbReference type="EMBL" id="EQ974045">
    <property type="protein sequence ID" value="EEF34839.1"/>
    <property type="molecule type" value="Genomic_DNA"/>
</dbReference>
<dbReference type="InterPro" id="IPR013763">
    <property type="entry name" value="Cyclin-like_dom"/>
</dbReference>
<dbReference type="eggNOG" id="KOG0653">
    <property type="taxonomic scope" value="Eukaryota"/>
</dbReference>
<dbReference type="GO" id="GO:0000082">
    <property type="term" value="P:G1/S transition of mitotic cell cycle"/>
    <property type="evidence" value="ECO:0000318"/>
    <property type="project" value="GO_Central"/>
</dbReference>
<dbReference type="PANTHER" id="PTHR10177">
    <property type="entry name" value="CYCLINS"/>
    <property type="match status" value="1"/>
</dbReference>
<dbReference type="GO" id="GO:0000307">
    <property type="term" value="C:cyclin-dependent protein kinase holoenzyme complex"/>
    <property type="evidence" value="ECO:0000318"/>
    <property type="project" value="GO_Central"/>
</dbReference>
<comment type="subunit">
    <text evidence="2">Interacts with the CDC2 protein kinase to form a serine/threonine kinase holoenzyme complex also known as maturation promoting factor (MPF). The cyclin subunit imparts substrate specificity to the complex.</text>
</comment>
<keyword evidence="5" id="KW-0131">Cell cycle</keyword>
<dbReference type="InterPro" id="IPR004367">
    <property type="entry name" value="Cyclin_C-dom"/>
</dbReference>
<feature type="domain" description="Cyclin-like" evidence="8">
    <location>
        <begin position="305"/>
        <end position="392"/>
    </location>
</feature>
<evidence type="ECO:0000256" key="5">
    <source>
        <dbReference type="ARBA" id="ARBA00023306"/>
    </source>
</evidence>
<feature type="domain" description="Cyclin-like" evidence="8">
    <location>
        <begin position="405"/>
        <end position="480"/>
    </location>
</feature>
<evidence type="ECO:0000256" key="3">
    <source>
        <dbReference type="ARBA" id="ARBA00022618"/>
    </source>
</evidence>
<dbReference type="InterPro" id="IPR048258">
    <property type="entry name" value="Cyclins_cyclin-box"/>
</dbReference>
<dbReference type="Pfam" id="PF00134">
    <property type="entry name" value="Cyclin_N"/>
    <property type="match status" value="1"/>
</dbReference>
<dbReference type="InterPro" id="IPR036915">
    <property type="entry name" value="Cyclin-like_sf"/>
</dbReference>
<dbReference type="InParanoid" id="B9SNG1"/>
<dbReference type="InterPro" id="IPR039361">
    <property type="entry name" value="Cyclin"/>
</dbReference>
<dbReference type="PIRSF" id="PIRSF001771">
    <property type="entry name" value="Cyclin_A_B_D_E"/>
    <property type="match status" value="1"/>
</dbReference>
<dbReference type="PROSITE" id="PS00292">
    <property type="entry name" value="CYCLINS"/>
    <property type="match status" value="1"/>
</dbReference>
<dbReference type="AlphaFoldDB" id="B9SNG1"/>
<dbReference type="Gene3D" id="1.10.472.10">
    <property type="entry name" value="Cyclin-like"/>
    <property type="match status" value="2"/>
</dbReference>
<dbReference type="KEGG" id="rcu:8272291"/>
<dbReference type="OrthoDB" id="5590282at2759"/>
<dbReference type="InterPro" id="IPR006671">
    <property type="entry name" value="Cyclin_N"/>
</dbReference>
<sequence length="493" mass="56868">MEPEAHITKKPRSKRCWRFRHKISPSNSVSCNSSRVTVESNAKKRKSLELESNVPFRRITRSYYKQQNEKKKANELAEVSDSSCVESNSGVIDSAVFVRKVSDDVFSTASKASQNKSIVETELSEISKNEAVSVNESLVEQKSKSLESETDLACAEHFSLDDVVSDYSSSHGTAFSELQFEVFPESSSDGREFSDDYTPSIFLDSGSEFSEKSSDDAPPSRTYSLLLEFRCQFLRSSVSPDTIRSLIGAESHSFMRLKNEDDEESYQLLRGRERRQLFLHDYVELYRSTTEYGDLILQQRLQMVHWIVEQSTAMEFQHETLFLGVSLLDRFFSKGYFSNVRNLQIVGIACLTLATRIEENQLCNRVKRRNFHIESNVYSRSEVVAMEWLVQEVLDFQCYLPTIHNFMWFYLKAARADAAIEKRARYLARLALSDHEHLRHWPSTVAAGLVIMASLQSEQIESYQRVIEVHIRTKENDLHECIKTMEWLIQYVS</sequence>